<proteinExistence type="predicted"/>
<evidence type="ECO:0000313" key="3">
    <source>
        <dbReference type="EMBL" id="BAH74898.1"/>
    </source>
</evidence>
<organism evidence="3 4">
    <name type="scientific">Solidesulfovibrio magneticus (strain ATCC 700980 / DSM 13731 / RS-1)</name>
    <name type="common">Desulfovibrio magneticus</name>
    <dbReference type="NCBI Taxonomy" id="573370"/>
    <lineage>
        <taxon>Bacteria</taxon>
        <taxon>Pseudomonadati</taxon>
        <taxon>Thermodesulfobacteriota</taxon>
        <taxon>Desulfovibrionia</taxon>
        <taxon>Desulfovibrionales</taxon>
        <taxon>Desulfovibrionaceae</taxon>
        <taxon>Solidesulfovibrio</taxon>
    </lineage>
</organism>
<dbReference type="STRING" id="573370.DMR_14070"/>
<dbReference type="GO" id="GO:0008757">
    <property type="term" value="F:S-adenosylmethionine-dependent methyltransferase activity"/>
    <property type="evidence" value="ECO:0007669"/>
    <property type="project" value="InterPro"/>
</dbReference>
<name>C4XMV7_SOLM1</name>
<dbReference type="AlphaFoldDB" id="C4XMV7"/>
<feature type="domain" description="Methyltransferase type 11" evidence="2">
    <location>
        <begin position="855"/>
        <end position="896"/>
    </location>
</feature>
<dbReference type="eggNOG" id="COG4627">
    <property type="taxonomic scope" value="Bacteria"/>
</dbReference>
<gene>
    <name evidence="3" type="ordered locus">DMR_14070</name>
</gene>
<feature type="region of interest" description="Disordered" evidence="1">
    <location>
        <begin position="760"/>
        <end position="790"/>
    </location>
</feature>
<dbReference type="Gene3D" id="3.90.550.10">
    <property type="entry name" value="Spore Coat Polysaccharide Biosynthesis Protein SpsA, Chain A"/>
    <property type="match status" value="1"/>
</dbReference>
<dbReference type="InterPro" id="IPR029063">
    <property type="entry name" value="SAM-dependent_MTases_sf"/>
</dbReference>
<sequence>MAAALEMSMQVLCVSTLTNVGSLHHKREMTLLQALRERGAAIDYVYCGGMDGVCDGLRDISPKDCRLCRDRAEQQALEAGLAPRLLLADETAAERHQAAQWAASLADDALTQAEYNGYPLGRWCLSSVYTYWRVPNLSPQDTQAKAWYRALLEQGLRLVLGMEKLLDAGRYDRVVVYNARMAYVKIPFELARSRGLAVYTHERAGQPGHCWVALNGLPFNQENWDRLWSAWKDVPLSTAQLVRMTRYLDGRRQGDVNALNWFAYTTKPGHSEALRQRLGIPEDKAVWALFSSSNHELLGRDDIAHEGFATQQDWIEAAVAKAAAYPGVKLVIRAHPNLSNLVFPRRSERELRYFADLKRSVGDAAVVIEPEEDVSSYDLMDIASASLCYVSTCGLESAMLGKPVAIAANPFYKELPGLDKTYDAAAMDRVFARYAALAPGWRDQELRRMAYRIWYTLLFRYGFEFPFVHSPNLLEGRYAWFSPDALRPGVHKHLDLLCEAMFAGRRPQILPESDDLARGAADEERFLRCDAAAACKEAGVVTQEAPGPRYLPVPLIFVASGTARQSAWALEALSQNVMAAETDLHVVCANGHAWREIADLPGPAAAFRSVSLETAPAGLGLCAMTVRALSSVLQTHESAIALDDALYCAPHTLAFYNNALHRYRYRRIVGCVSAGPSGPVAAALSQQPGDAVFAPRANALGLGVWRDRWAALAPAVLAELGGGDNGDARRPGLQRLIAALCAEEGALCVAPKQASACLSGPEGAPRRQGFAPPSVEPALPFAPEEAASPSLEPGAEERAAAVGRRLAQRVAGLARQGRPVLVKLDCAGQGLVEPMTVALAGDVPETMVWEGLGGLALPERSCDALYACRCLEHLSGDQARRFLAQCRRALRPGGVLRLAVADGEGQARAYLDSLDAARRAPGDAEAVARHERLGGRAGQMVHDELSLGRLLRQCGFASVLRQSAGHSAIQDFVRQQGDAAADEEAACPGLLYMEGIA</sequence>
<protein>
    <recommendedName>
        <fullName evidence="2">Methyltransferase type 11 domain-containing protein</fullName>
    </recommendedName>
</protein>
<dbReference type="EMBL" id="AP010904">
    <property type="protein sequence ID" value="BAH74898.1"/>
    <property type="molecule type" value="Genomic_DNA"/>
</dbReference>
<dbReference type="Proteomes" id="UP000009071">
    <property type="component" value="Chromosome"/>
</dbReference>
<keyword evidence="4" id="KW-1185">Reference proteome</keyword>
<evidence type="ECO:0000259" key="2">
    <source>
        <dbReference type="Pfam" id="PF08241"/>
    </source>
</evidence>
<feature type="compositionally biased region" description="Low complexity" evidence="1">
    <location>
        <begin position="776"/>
        <end position="790"/>
    </location>
</feature>
<dbReference type="InterPro" id="IPR013216">
    <property type="entry name" value="Methyltransf_11"/>
</dbReference>
<dbReference type="SUPFAM" id="SSF53335">
    <property type="entry name" value="S-adenosyl-L-methionine-dependent methyltransferases"/>
    <property type="match status" value="1"/>
</dbReference>
<dbReference type="eggNOG" id="COG0438">
    <property type="taxonomic scope" value="Bacteria"/>
</dbReference>
<dbReference type="HOGENOM" id="CLU_300306_0_0_7"/>
<evidence type="ECO:0000256" key="1">
    <source>
        <dbReference type="SAM" id="MobiDB-lite"/>
    </source>
</evidence>
<accession>C4XMV7</accession>
<dbReference type="InterPro" id="IPR029044">
    <property type="entry name" value="Nucleotide-diphossugar_trans"/>
</dbReference>
<reference evidence="3 4" key="1">
    <citation type="journal article" date="2009" name="Genome Res.">
        <title>Whole genome sequence of Desulfovibrio magneticus strain RS-1 revealed common gene clusters in magnetotactic bacteria.</title>
        <authorList>
            <person name="Nakazawa H."/>
            <person name="Arakaki A."/>
            <person name="Narita-Yamada S."/>
            <person name="Yashiro I."/>
            <person name="Jinno K."/>
            <person name="Aoki N."/>
            <person name="Tsuruyama A."/>
            <person name="Okamura Y."/>
            <person name="Tanikawa S."/>
            <person name="Fujita N."/>
            <person name="Takeyama H."/>
            <person name="Matsunaga T."/>
        </authorList>
    </citation>
    <scope>NUCLEOTIDE SEQUENCE [LARGE SCALE GENOMIC DNA]</scope>
    <source>
        <strain evidence="4">ATCC 700980 / DSM 13731 / RS-1</strain>
    </source>
</reference>
<evidence type="ECO:0000313" key="4">
    <source>
        <dbReference type="Proteomes" id="UP000009071"/>
    </source>
</evidence>
<dbReference type="KEGG" id="dma:DMR_14070"/>
<dbReference type="Gene3D" id="3.40.50.150">
    <property type="entry name" value="Vaccinia Virus protein VP39"/>
    <property type="match status" value="1"/>
</dbReference>
<dbReference type="eggNOG" id="COG1216">
    <property type="taxonomic scope" value="Bacteria"/>
</dbReference>
<dbReference type="Pfam" id="PF08241">
    <property type="entry name" value="Methyltransf_11"/>
    <property type="match status" value="1"/>
</dbReference>